<feature type="domain" description="PucR C-terminal helix-turn-helix" evidence="2">
    <location>
        <begin position="389"/>
        <end position="447"/>
    </location>
</feature>
<dbReference type="InterPro" id="IPR051448">
    <property type="entry name" value="CdaR-like_regulators"/>
</dbReference>
<comment type="caution">
    <text evidence="4">The sequence shown here is derived from an EMBL/GenBank/DDBJ whole genome shotgun (WGS) entry which is preliminary data.</text>
</comment>
<dbReference type="Proteomes" id="UP000569951">
    <property type="component" value="Unassembled WGS sequence"/>
</dbReference>
<feature type="domain" description="CdaR GGDEF-like" evidence="3">
    <location>
        <begin position="222"/>
        <end position="341"/>
    </location>
</feature>
<evidence type="ECO:0000259" key="3">
    <source>
        <dbReference type="Pfam" id="PF17853"/>
    </source>
</evidence>
<name>A0A841I3S5_9DEIO</name>
<dbReference type="InterPro" id="IPR042070">
    <property type="entry name" value="PucR_C-HTH_sf"/>
</dbReference>
<evidence type="ECO:0000313" key="4">
    <source>
        <dbReference type="EMBL" id="MBB6099028.1"/>
    </source>
</evidence>
<dbReference type="InterPro" id="IPR041522">
    <property type="entry name" value="CdaR_GGDEF"/>
</dbReference>
<evidence type="ECO:0000259" key="2">
    <source>
        <dbReference type="Pfam" id="PF13556"/>
    </source>
</evidence>
<dbReference type="InterPro" id="IPR025736">
    <property type="entry name" value="PucR_C-HTH_dom"/>
</dbReference>
<dbReference type="PANTHER" id="PTHR33744:SF1">
    <property type="entry name" value="DNA-BINDING TRANSCRIPTIONAL ACTIVATOR ADER"/>
    <property type="match status" value="1"/>
</dbReference>
<gene>
    <name evidence="4" type="ORF">HNR42_002464</name>
</gene>
<organism evidence="4 5">
    <name type="scientific">Deinobacterium chartae</name>
    <dbReference type="NCBI Taxonomy" id="521158"/>
    <lineage>
        <taxon>Bacteria</taxon>
        <taxon>Thermotogati</taxon>
        <taxon>Deinococcota</taxon>
        <taxon>Deinococci</taxon>
        <taxon>Deinococcales</taxon>
        <taxon>Deinococcaceae</taxon>
        <taxon>Deinobacterium</taxon>
    </lineage>
</organism>
<proteinExistence type="inferred from homology"/>
<dbReference type="EMBL" id="JACHHG010000009">
    <property type="protein sequence ID" value="MBB6099028.1"/>
    <property type="molecule type" value="Genomic_DNA"/>
</dbReference>
<dbReference type="AlphaFoldDB" id="A0A841I3S5"/>
<accession>A0A841I3S5</accession>
<sequence length="454" mass="48689">MPTVRDLLERLPALALEGDPNTFFSDLYPAGDPVIAGGICVLKGPALIPEDVTALLCRAEVALPDTRARAVLRAAGTDELEQVRLEALRLLAREGRPALAVTRHLLAALASAKPERELVARLFDLTGVPAAVYAPWGELLAGAGPRGWPHTPPFGPEWHSLERGGYRLVAHADLSSALLPWALEVLGVAALRAAADSARLAGQGEALLAELLTGAGGADLGARLEGLGFEGSEFAVAVAELHGVQPRTPRGRARLTEALLTLRTAGDAFFARRGHRALSALRGGRVVWLWSSGRPETQRAALLAALLAASEADVRLGLSDPHARWQDAPQAQRQAVLALQATRFPRSSQSFSLLDPVHWVLSAQPAENLEALARTVLEPLRQADASGKLLQTLRLYLQDTHDLPALAERLHIHLNTLRYRLARIEQILGQPLSHPATLVRLYLAVQAEQGRGAS</sequence>
<evidence type="ECO:0000313" key="5">
    <source>
        <dbReference type="Proteomes" id="UP000569951"/>
    </source>
</evidence>
<dbReference type="PANTHER" id="PTHR33744">
    <property type="entry name" value="CARBOHYDRATE DIACID REGULATOR"/>
    <property type="match status" value="1"/>
</dbReference>
<protein>
    <recommendedName>
        <fullName evidence="6">PucR C-terminal helix-turn-helix domain-containing protein</fullName>
    </recommendedName>
</protein>
<dbReference type="Gene3D" id="1.10.10.2840">
    <property type="entry name" value="PucR C-terminal helix-turn-helix domain"/>
    <property type="match status" value="1"/>
</dbReference>
<reference evidence="4 5" key="1">
    <citation type="submission" date="2020-08" db="EMBL/GenBank/DDBJ databases">
        <title>Genomic Encyclopedia of Type Strains, Phase IV (KMG-IV): sequencing the most valuable type-strain genomes for metagenomic binning, comparative biology and taxonomic classification.</title>
        <authorList>
            <person name="Goeker M."/>
        </authorList>
    </citation>
    <scope>NUCLEOTIDE SEQUENCE [LARGE SCALE GENOMIC DNA]</scope>
    <source>
        <strain evidence="4 5">DSM 21458</strain>
    </source>
</reference>
<evidence type="ECO:0008006" key="6">
    <source>
        <dbReference type="Google" id="ProtNLM"/>
    </source>
</evidence>
<keyword evidence="5" id="KW-1185">Reference proteome</keyword>
<dbReference type="Pfam" id="PF17853">
    <property type="entry name" value="GGDEF_2"/>
    <property type="match status" value="1"/>
</dbReference>
<dbReference type="Pfam" id="PF13556">
    <property type="entry name" value="HTH_30"/>
    <property type="match status" value="1"/>
</dbReference>
<comment type="similarity">
    <text evidence="1">Belongs to the CdaR family.</text>
</comment>
<dbReference type="RefSeq" id="WP_183987787.1">
    <property type="nucleotide sequence ID" value="NZ_JACHHG010000009.1"/>
</dbReference>
<evidence type="ECO:0000256" key="1">
    <source>
        <dbReference type="ARBA" id="ARBA00006754"/>
    </source>
</evidence>